<comment type="caution">
    <text evidence="5">The sequence shown here is derived from an EMBL/GenBank/DDBJ whole genome shotgun (WGS) entry which is preliminary data.</text>
</comment>
<evidence type="ECO:0000256" key="1">
    <source>
        <dbReference type="ARBA" id="ARBA00023015"/>
    </source>
</evidence>
<dbReference type="PANTHER" id="PTHR43280">
    <property type="entry name" value="ARAC-FAMILY TRANSCRIPTIONAL REGULATOR"/>
    <property type="match status" value="1"/>
</dbReference>
<name>A0ABU6HPM8_9FLAO</name>
<dbReference type="InterPro" id="IPR009057">
    <property type="entry name" value="Homeodomain-like_sf"/>
</dbReference>
<protein>
    <submittedName>
        <fullName evidence="5">AraC family transcriptional regulator</fullName>
    </submittedName>
</protein>
<evidence type="ECO:0000313" key="6">
    <source>
        <dbReference type="Proteomes" id="UP001348397"/>
    </source>
</evidence>
<reference evidence="5 6" key="1">
    <citation type="submission" date="2024-01" db="EMBL/GenBank/DDBJ databases">
        <title>Chryseobacterium sp. T9W2-O.</title>
        <authorList>
            <person name="Maltman C."/>
        </authorList>
    </citation>
    <scope>NUCLEOTIDE SEQUENCE [LARGE SCALE GENOMIC DNA]</scope>
    <source>
        <strain evidence="5 6">T9W2-O</strain>
    </source>
</reference>
<dbReference type="SUPFAM" id="SSF46689">
    <property type="entry name" value="Homeodomain-like"/>
    <property type="match status" value="1"/>
</dbReference>
<organism evidence="5 6">
    <name type="scientific">Chryseobacterium salviniae</name>
    <dbReference type="NCBI Taxonomy" id="3101750"/>
    <lineage>
        <taxon>Bacteria</taxon>
        <taxon>Pseudomonadati</taxon>
        <taxon>Bacteroidota</taxon>
        <taxon>Flavobacteriia</taxon>
        <taxon>Flavobacteriales</taxon>
        <taxon>Weeksellaceae</taxon>
        <taxon>Chryseobacterium group</taxon>
        <taxon>Chryseobacterium</taxon>
    </lineage>
</organism>
<feature type="domain" description="HTH araC/xylS-type" evidence="4">
    <location>
        <begin position="15"/>
        <end position="123"/>
    </location>
</feature>
<evidence type="ECO:0000256" key="3">
    <source>
        <dbReference type="ARBA" id="ARBA00023163"/>
    </source>
</evidence>
<dbReference type="RefSeq" id="WP_326319874.1">
    <property type="nucleotide sequence ID" value="NZ_JAYLAA010000018.1"/>
</dbReference>
<dbReference type="Gene3D" id="1.10.10.60">
    <property type="entry name" value="Homeodomain-like"/>
    <property type="match status" value="2"/>
</dbReference>
<proteinExistence type="predicted"/>
<evidence type="ECO:0000313" key="5">
    <source>
        <dbReference type="EMBL" id="MEC3874989.1"/>
    </source>
</evidence>
<dbReference type="Pfam" id="PF12833">
    <property type="entry name" value="HTH_18"/>
    <property type="match status" value="1"/>
</dbReference>
<dbReference type="PROSITE" id="PS01124">
    <property type="entry name" value="HTH_ARAC_FAMILY_2"/>
    <property type="match status" value="1"/>
</dbReference>
<dbReference type="SMART" id="SM00342">
    <property type="entry name" value="HTH_ARAC"/>
    <property type="match status" value="1"/>
</dbReference>
<dbReference type="Proteomes" id="UP001348397">
    <property type="component" value="Unassembled WGS sequence"/>
</dbReference>
<dbReference type="InterPro" id="IPR018060">
    <property type="entry name" value="HTH_AraC"/>
</dbReference>
<keyword evidence="3" id="KW-0804">Transcription</keyword>
<keyword evidence="1" id="KW-0805">Transcription regulation</keyword>
<accession>A0ABU6HPM8</accession>
<evidence type="ECO:0000259" key="4">
    <source>
        <dbReference type="PROSITE" id="PS01124"/>
    </source>
</evidence>
<gene>
    <name evidence="5" type="ORF">SOP96_04610</name>
</gene>
<keyword evidence="6" id="KW-1185">Reference proteome</keyword>
<keyword evidence="2" id="KW-0238">DNA-binding</keyword>
<dbReference type="EMBL" id="JAYLAA010000018">
    <property type="protein sequence ID" value="MEC3874989.1"/>
    <property type="molecule type" value="Genomic_DNA"/>
</dbReference>
<sequence length="127" mass="15260">MNKTSDFLEDESTYKLLFEKIESHMKTNQPWRSSEYSLQLLAKEINSNHLYVSSAINKYSKNNFKTYLNEYRLNAFTEYVKDKNNEQVLLKEIYLNIGFDNQATFNRVFKSKFLMTPQEYLEQIKNK</sequence>
<evidence type="ECO:0000256" key="2">
    <source>
        <dbReference type="ARBA" id="ARBA00023125"/>
    </source>
</evidence>
<dbReference type="PANTHER" id="PTHR43280:SF29">
    <property type="entry name" value="ARAC-FAMILY TRANSCRIPTIONAL REGULATOR"/>
    <property type="match status" value="1"/>
</dbReference>